<protein>
    <submittedName>
        <fullName evidence="2">Uncharacterized protein</fullName>
    </submittedName>
</protein>
<evidence type="ECO:0000313" key="2">
    <source>
        <dbReference type="EMBL" id="KAF6743577.1"/>
    </source>
</evidence>
<name>A0A8H6HCF6_9AGAR</name>
<feature type="compositionally biased region" description="Basic residues" evidence="1">
    <location>
        <begin position="7"/>
        <end position="19"/>
    </location>
</feature>
<sequence>MAPQATRKVKKKDKGKKRKDRVDVGGPSMDDNEAAMVVDQALASQPVNMQDDDFWKDLDDYDVGAAPAGPAGEDPPVVATGGNGEENVGVILENTEETPIKETSAATSGEAPEPPKDKNAIIWNFRDIEAVIVCSQFLDDHLAVLNNLRHSLWLAHESLMRSRVLALKALEALNHVAYARKMAMDMTVDDSNEG</sequence>
<reference evidence="2 3" key="1">
    <citation type="submission" date="2020-07" db="EMBL/GenBank/DDBJ databases">
        <title>Comparative genomics of pyrophilous fungi reveals a link between fire events and developmental genes.</title>
        <authorList>
            <consortium name="DOE Joint Genome Institute"/>
            <person name="Steindorff A.S."/>
            <person name="Carver A."/>
            <person name="Calhoun S."/>
            <person name="Stillman K."/>
            <person name="Liu H."/>
            <person name="Lipzen A."/>
            <person name="Pangilinan J."/>
            <person name="Labutti K."/>
            <person name="Bruns T.D."/>
            <person name="Grigoriev I.V."/>
        </authorList>
    </citation>
    <scope>NUCLEOTIDE SEQUENCE [LARGE SCALE GENOMIC DNA]</scope>
    <source>
        <strain evidence="2 3">CBS 144469</strain>
    </source>
</reference>
<keyword evidence="3" id="KW-1185">Reference proteome</keyword>
<evidence type="ECO:0000256" key="1">
    <source>
        <dbReference type="SAM" id="MobiDB-lite"/>
    </source>
</evidence>
<comment type="caution">
    <text evidence="2">The sequence shown here is derived from an EMBL/GenBank/DDBJ whole genome shotgun (WGS) entry which is preliminary data.</text>
</comment>
<dbReference type="EMBL" id="JACGCI010000141">
    <property type="protein sequence ID" value="KAF6743577.1"/>
    <property type="molecule type" value="Genomic_DNA"/>
</dbReference>
<dbReference type="AlphaFoldDB" id="A0A8H6HCF6"/>
<gene>
    <name evidence="2" type="ORF">DFP72DRAFT_1079872</name>
</gene>
<feature type="region of interest" description="Disordered" evidence="1">
    <location>
        <begin position="1"/>
        <end position="33"/>
    </location>
</feature>
<proteinExistence type="predicted"/>
<organism evidence="2 3">
    <name type="scientific">Ephemerocybe angulata</name>
    <dbReference type="NCBI Taxonomy" id="980116"/>
    <lineage>
        <taxon>Eukaryota</taxon>
        <taxon>Fungi</taxon>
        <taxon>Dikarya</taxon>
        <taxon>Basidiomycota</taxon>
        <taxon>Agaricomycotina</taxon>
        <taxon>Agaricomycetes</taxon>
        <taxon>Agaricomycetidae</taxon>
        <taxon>Agaricales</taxon>
        <taxon>Agaricineae</taxon>
        <taxon>Psathyrellaceae</taxon>
        <taxon>Ephemerocybe</taxon>
    </lineage>
</organism>
<dbReference type="Proteomes" id="UP000521943">
    <property type="component" value="Unassembled WGS sequence"/>
</dbReference>
<feature type="region of interest" description="Disordered" evidence="1">
    <location>
        <begin position="53"/>
        <end position="115"/>
    </location>
</feature>
<accession>A0A8H6HCF6</accession>
<feature type="compositionally biased region" description="Low complexity" evidence="1">
    <location>
        <begin position="63"/>
        <end position="79"/>
    </location>
</feature>
<evidence type="ECO:0000313" key="3">
    <source>
        <dbReference type="Proteomes" id="UP000521943"/>
    </source>
</evidence>